<evidence type="ECO:0000313" key="2">
    <source>
        <dbReference type="Proteomes" id="UP001630127"/>
    </source>
</evidence>
<keyword evidence="2" id="KW-1185">Reference proteome</keyword>
<protein>
    <submittedName>
        <fullName evidence="1">Uncharacterized protein</fullName>
    </submittedName>
</protein>
<comment type="caution">
    <text evidence="1">The sequence shown here is derived from an EMBL/GenBank/DDBJ whole genome shotgun (WGS) entry which is preliminary data.</text>
</comment>
<evidence type="ECO:0000313" key="1">
    <source>
        <dbReference type="EMBL" id="KAL3535129.1"/>
    </source>
</evidence>
<accession>A0ABD3AVW7</accession>
<dbReference type="Proteomes" id="UP001630127">
    <property type="component" value="Unassembled WGS sequence"/>
</dbReference>
<gene>
    <name evidence="1" type="ORF">ACH5RR_003590</name>
</gene>
<proteinExistence type="predicted"/>
<reference evidence="1 2" key="1">
    <citation type="submission" date="2024-11" db="EMBL/GenBank/DDBJ databases">
        <title>A near-complete genome assembly of Cinchona calisaya.</title>
        <authorList>
            <person name="Lian D.C."/>
            <person name="Zhao X.W."/>
            <person name="Wei L."/>
        </authorList>
    </citation>
    <scope>NUCLEOTIDE SEQUENCE [LARGE SCALE GENOMIC DNA]</scope>
    <source>
        <tissue evidence="1">Nenye</tissue>
    </source>
</reference>
<dbReference type="AlphaFoldDB" id="A0ABD3AVW7"/>
<dbReference type="EMBL" id="JBJUIK010000002">
    <property type="protein sequence ID" value="KAL3535129.1"/>
    <property type="molecule type" value="Genomic_DNA"/>
</dbReference>
<sequence length="97" mass="11042">MDIDIVAGRWMYCLSRMQSEFSPDRSLSKFIHDDIGVNEQGQDTCENEKAPGIEAIAVNKEVAGTQALVKWVTELVTSVRAVNKRLLKFERKIKKQM</sequence>
<organism evidence="1 2">
    <name type="scientific">Cinchona calisaya</name>
    <dbReference type="NCBI Taxonomy" id="153742"/>
    <lineage>
        <taxon>Eukaryota</taxon>
        <taxon>Viridiplantae</taxon>
        <taxon>Streptophyta</taxon>
        <taxon>Embryophyta</taxon>
        <taxon>Tracheophyta</taxon>
        <taxon>Spermatophyta</taxon>
        <taxon>Magnoliopsida</taxon>
        <taxon>eudicotyledons</taxon>
        <taxon>Gunneridae</taxon>
        <taxon>Pentapetalae</taxon>
        <taxon>asterids</taxon>
        <taxon>lamiids</taxon>
        <taxon>Gentianales</taxon>
        <taxon>Rubiaceae</taxon>
        <taxon>Cinchonoideae</taxon>
        <taxon>Cinchoneae</taxon>
        <taxon>Cinchona</taxon>
    </lineage>
</organism>
<name>A0ABD3AVW7_9GENT</name>